<dbReference type="EMBL" id="JACTNZ010000003">
    <property type="protein sequence ID" value="KAG5558966.1"/>
    <property type="molecule type" value="Genomic_DNA"/>
</dbReference>
<keyword evidence="3" id="KW-0806">Transcription termination</keyword>
<feature type="domain" description="Xrn1 N-terminal" evidence="15">
    <location>
        <begin position="1"/>
        <end position="251"/>
    </location>
</feature>
<evidence type="ECO:0000259" key="16">
    <source>
        <dbReference type="Pfam" id="PF17846"/>
    </source>
</evidence>
<evidence type="ECO:0000256" key="5">
    <source>
        <dbReference type="ARBA" id="ARBA00022664"/>
    </source>
</evidence>
<comment type="caution">
    <text evidence="17">The sequence shown here is derived from an EMBL/GenBank/DDBJ whole genome shotgun (WGS) entry which is preliminary data.</text>
</comment>
<keyword evidence="10" id="KW-0804">Transcription</keyword>
<evidence type="ECO:0000256" key="10">
    <source>
        <dbReference type="ARBA" id="ARBA00023163"/>
    </source>
</evidence>
<gene>
    <name evidence="17" type="ORF">RHGRI_008799</name>
</gene>
<dbReference type="CDD" id="cd18673">
    <property type="entry name" value="PIN_XRN1-2-like"/>
    <property type="match status" value="1"/>
</dbReference>
<evidence type="ECO:0000313" key="17">
    <source>
        <dbReference type="EMBL" id="KAG5558966.1"/>
    </source>
</evidence>
<protein>
    <recommendedName>
        <fullName evidence="12">5'-3' exoribonuclease</fullName>
        <ecNumber evidence="12">3.1.13.-</ecNumber>
    </recommendedName>
</protein>
<comment type="function">
    <text evidence="12">Possesses 5'-&gt;3' exoribonuclease activity. Acts as an endogenous post-transcriptional gene silencing (PTGS) suppressor.</text>
</comment>
<reference evidence="17" key="1">
    <citation type="submission" date="2020-08" db="EMBL/GenBank/DDBJ databases">
        <title>Plant Genome Project.</title>
        <authorList>
            <person name="Zhang R.-G."/>
        </authorList>
    </citation>
    <scope>NUCLEOTIDE SEQUENCE</scope>
    <source>
        <strain evidence="17">WSP0</strain>
        <tissue evidence="17">Leaf</tissue>
    </source>
</reference>
<keyword evidence="7 12" id="KW-0378">Hydrolase</keyword>
<dbReference type="FunFam" id="3.40.50.12390:FF:000005">
    <property type="entry name" value="5'-3' exoribonuclease 2"/>
    <property type="match status" value="1"/>
</dbReference>
<dbReference type="InterPro" id="IPR041412">
    <property type="entry name" value="Xrn1_helical"/>
</dbReference>
<feature type="region of interest" description="Disordered" evidence="13">
    <location>
        <begin position="1069"/>
        <end position="1090"/>
    </location>
</feature>
<keyword evidence="4" id="KW-0698">rRNA processing</keyword>
<evidence type="ECO:0000256" key="8">
    <source>
        <dbReference type="ARBA" id="ARBA00022839"/>
    </source>
</evidence>
<keyword evidence="14" id="KW-0472">Membrane</keyword>
<evidence type="ECO:0000256" key="1">
    <source>
        <dbReference type="ARBA" id="ARBA00004123"/>
    </source>
</evidence>
<dbReference type="Pfam" id="PF17846">
    <property type="entry name" value="XRN_M"/>
    <property type="match status" value="3"/>
</dbReference>
<evidence type="ECO:0000256" key="7">
    <source>
        <dbReference type="ARBA" id="ARBA00022801"/>
    </source>
</evidence>
<keyword evidence="6 12" id="KW-0540">Nuclease</keyword>
<dbReference type="AlphaFoldDB" id="A0AAV6L235"/>
<evidence type="ECO:0000259" key="15">
    <source>
        <dbReference type="Pfam" id="PF03159"/>
    </source>
</evidence>
<dbReference type="InterPro" id="IPR004859">
    <property type="entry name" value="Xrn1_N"/>
</dbReference>
<keyword evidence="8 12" id="KW-0269">Exonuclease</keyword>
<dbReference type="InterPro" id="IPR017151">
    <property type="entry name" value="Xrn2/3/4"/>
</dbReference>
<dbReference type="PIRSF" id="PIRSF037239">
    <property type="entry name" value="Exonuclease_Xrn2"/>
    <property type="match status" value="1"/>
</dbReference>
<keyword evidence="14" id="KW-0812">Transmembrane</keyword>
<dbReference type="GO" id="GO:0004534">
    <property type="term" value="F:5'-3' RNA exonuclease activity"/>
    <property type="evidence" value="ECO:0007669"/>
    <property type="project" value="UniProtKB-UniRule"/>
</dbReference>
<evidence type="ECO:0000256" key="2">
    <source>
        <dbReference type="ARBA" id="ARBA00006994"/>
    </source>
</evidence>
<keyword evidence="14" id="KW-1133">Transmembrane helix</keyword>
<proteinExistence type="inferred from homology"/>
<feature type="domain" description="Xrn1 helical" evidence="16">
    <location>
        <begin position="675"/>
        <end position="794"/>
    </location>
</feature>
<evidence type="ECO:0000256" key="14">
    <source>
        <dbReference type="SAM" id="Phobius"/>
    </source>
</evidence>
<organism evidence="17 18">
    <name type="scientific">Rhododendron griersonianum</name>
    <dbReference type="NCBI Taxonomy" id="479676"/>
    <lineage>
        <taxon>Eukaryota</taxon>
        <taxon>Viridiplantae</taxon>
        <taxon>Streptophyta</taxon>
        <taxon>Embryophyta</taxon>
        <taxon>Tracheophyta</taxon>
        <taxon>Spermatophyta</taxon>
        <taxon>Magnoliopsida</taxon>
        <taxon>eudicotyledons</taxon>
        <taxon>Gunneridae</taxon>
        <taxon>Pentapetalae</taxon>
        <taxon>asterids</taxon>
        <taxon>Ericales</taxon>
        <taxon>Ericaceae</taxon>
        <taxon>Ericoideae</taxon>
        <taxon>Rhodoreae</taxon>
        <taxon>Rhododendron</taxon>
    </lineage>
</organism>
<dbReference type="InterPro" id="IPR027073">
    <property type="entry name" value="5_3_exoribonuclease"/>
</dbReference>
<comment type="subcellular location">
    <subcellularLocation>
        <location evidence="1">Nucleus</location>
    </subcellularLocation>
</comment>
<evidence type="ECO:0000256" key="11">
    <source>
        <dbReference type="ARBA" id="ARBA00023242"/>
    </source>
</evidence>
<dbReference type="Gene3D" id="1.25.40.1050">
    <property type="match status" value="1"/>
</dbReference>
<feature type="domain" description="Xrn1 helical" evidence="16">
    <location>
        <begin position="545"/>
        <end position="649"/>
    </location>
</feature>
<evidence type="ECO:0000256" key="13">
    <source>
        <dbReference type="SAM" id="MobiDB-lite"/>
    </source>
</evidence>
<dbReference type="PANTHER" id="PTHR12341">
    <property type="entry name" value="5'-&gt;3' EXORIBONUCLEASE"/>
    <property type="match status" value="1"/>
</dbReference>
<evidence type="ECO:0000256" key="4">
    <source>
        <dbReference type="ARBA" id="ARBA00022552"/>
    </source>
</evidence>
<name>A0AAV6L235_9ERIC</name>
<evidence type="ECO:0000256" key="3">
    <source>
        <dbReference type="ARBA" id="ARBA00022472"/>
    </source>
</evidence>
<dbReference type="GO" id="GO:0000956">
    <property type="term" value="P:nuclear-transcribed mRNA catabolic process"/>
    <property type="evidence" value="ECO:0007669"/>
    <property type="project" value="TreeGrafter"/>
</dbReference>
<dbReference type="GO" id="GO:0005634">
    <property type="term" value="C:nucleus"/>
    <property type="evidence" value="ECO:0007669"/>
    <property type="project" value="UniProtKB-SubCell"/>
</dbReference>
<evidence type="ECO:0000256" key="9">
    <source>
        <dbReference type="ARBA" id="ARBA00023015"/>
    </source>
</evidence>
<dbReference type="EC" id="3.1.13.-" evidence="12"/>
<keyword evidence="9" id="KW-0805">Transcription regulation</keyword>
<dbReference type="GO" id="GO:0006364">
    <property type="term" value="P:rRNA processing"/>
    <property type="evidence" value="ECO:0007669"/>
    <property type="project" value="UniProtKB-KW"/>
</dbReference>
<evidence type="ECO:0000313" key="18">
    <source>
        <dbReference type="Proteomes" id="UP000823749"/>
    </source>
</evidence>
<keyword evidence="18" id="KW-1185">Reference proteome</keyword>
<keyword evidence="5 12" id="KW-0507">mRNA processing</keyword>
<dbReference type="PANTHER" id="PTHR12341:SF53">
    <property type="entry name" value="5'-3' EXORIBONUCLEASE"/>
    <property type="match status" value="1"/>
</dbReference>
<feature type="transmembrane region" description="Helical" evidence="14">
    <location>
        <begin position="895"/>
        <end position="915"/>
    </location>
</feature>
<evidence type="ECO:0000256" key="12">
    <source>
        <dbReference type="PIRNR" id="PIRNR037239"/>
    </source>
</evidence>
<evidence type="ECO:0000256" key="6">
    <source>
        <dbReference type="ARBA" id="ARBA00022722"/>
    </source>
</evidence>
<sequence length="1108" mass="127273">MGIPSFYRWLIERYPLAVTDVIEDPPTVVNGVSVPLDCSRPNPNGLEFDNLYLDMNGIIHPCFHPEGLPAPETYDEVFDAVFKYIDRIFSIVRPRKLLYMAIDGVAPRAKMNQQRTRRFRAAKDAADEAAKIESERGVQESEGQDLERTKKLDSNVITPGTEFMSLLSSALQYYIHMRMNMDPGWRDIKVILSDANVPGEGEHKIMSYIRLQRNLPGFDANTRHCLYGLDADLIMLALATHEIHFSILREDVRKAYTKDRWSTDKRQKKKGENEQGEVAVKNIEEYITSLYYQFLHVWVLRDYLVHDLSIPDPTVMTDLERLIDDFVFMCIFVGNDFLPHIPSLEIFEGAIDLLMAVYKEEFAHMGGYLTNSFEARPIGEDALRGEVPGRSLGDEMPARAWGAHIGRILVRRSSWEVPWKVAQSSEEDVHGLPWEGVSLARWPFLRGRCILGKMLLCLREIWPDAYVEVNLGRVEHFVKAVSSHENAILRKRSQYLYFLAWLLEYHLAMFFMQVQREQKIRFGDSSSCPGVKKVQSSINHVTDVGNPVIDQVKLGEEGWKERYYAEKFEANTNDDREKIRGHSVLKYIEGICWVMHYYYQGVCSWQWFYPYHYAPFASDFCGLDQLKIHFVLGKPFKPFDQLMGVLPAARFLTECLHFFVLFNLSYLEFDPKGACSAHALPFFYRKLMTDSSSPILDFYPEDFELDMNGKRFLWQAICKLPFIKESRLLLEIGKVEHTLTEEEKRRNSLGLDILCIHKSHPLSTKIFPFWERNKDNPKVAKAKVKRKINAEVRCFTRLNVLSISESHALTGVLWKLWWFQDQEMAGELDGSESSGGMNGYIYISDEPVCPSEINPPTDAMVMIMDNKVISVYYKFPCFHPHIPKPPEGAKMPVKVFLSLISIFLFCLAWNMYFFLSQFVRKQDVLPPPVLWHDRRSLRGRIYSERPIPNSISGSRLEKLAHRLVCKYYLAKQPGSQGSMKVGSDIVVDAMVCQPNLKVTVSRKELDAGGEHFIVVERTKKKRKRGSDSQKSASIGVDDLASQSNLKAEVSGKELDAGTGNCIVVEQVKKRRRQGSVSRKNRNKRTKINQAKRRQALANGIAPLEPSLI</sequence>
<accession>A0AAV6L235</accession>
<dbReference type="GO" id="GO:0006397">
    <property type="term" value="P:mRNA processing"/>
    <property type="evidence" value="ECO:0007669"/>
    <property type="project" value="UniProtKB-UniRule"/>
</dbReference>
<dbReference type="Gene3D" id="3.40.50.12390">
    <property type="match status" value="2"/>
</dbReference>
<comment type="similarity">
    <text evidence="2 12">Belongs to the 5'-3' exonuclease family. XRN2/RAT1 subfamily.</text>
</comment>
<dbReference type="Pfam" id="PF03159">
    <property type="entry name" value="XRN_N"/>
    <property type="match status" value="1"/>
</dbReference>
<dbReference type="GO" id="GO:0006353">
    <property type="term" value="P:DNA-templated transcription termination"/>
    <property type="evidence" value="ECO:0007669"/>
    <property type="project" value="UniProtKB-KW"/>
</dbReference>
<feature type="region of interest" description="Disordered" evidence="13">
    <location>
        <begin position="130"/>
        <end position="149"/>
    </location>
</feature>
<dbReference type="Proteomes" id="UP000823749">
    <property type="component" value="Chromosome 3"/>
</dbReference>
<keyword evidence="11" id="KW-0539">Nucleus</keyword>
<feature type="domain" description="Xrn1 helical" evidence="16">
    <location>
        <begin position="317"/>
        <end position="372"/>
    </location>
</feature>
<dbReference type="GO" id="GO:0003723">
    <property type="term" value="F:RNA binding"/>
    <property type="evidence" value="ECO:0007669"/>
    <property type="project" value="TreeGrafter"/>
</dbReference>
<dbReference type="FunFam" id="3.40.50.12390:FF:000003">
    <property type="entry name" value="5'-3' exoribonuclease"/>
    <property type="match status" value="1"/>
</dbReference>